<protein>
    <recommendedName>
        <fullName evidence="4 12">Ribosomal RNA small subunit methyltransferase E</fullName>
        <ecNumber evidence="3 12">2.1.1.193</ecNumber>
    </recommendedName>
</protein>
<feature type="domain" description="Ribosomal RNA small subunit methyltransferase E PUA-like" evidence="14">
    <location>
        <begin position="17"/>
        <end position="56"/>
    </location>
</feature>
<dbReference type="Pfam" id="PF20260">
    <property type="entry name" value="PUA_4"/>
    <property type="match status" value="1"/>
</dbReference>
<dbReference type="SUPFAM" id="SSF75217">
    <property type="entry name" value="alpha/beta knot"/>
    <property type="match status" value="1"/>
</dbReference>
<dbReference type="SUPFAM" id="SSF88697">
    <property type="entry name" value="PUA domain-like"/>
    <property type="match status" value="1"/>
</dbReference>
<dbReference type="Proteomes" id="UP000544052">
    <property type="component" value="Unassembled WGS sequence"/>
</dbReference>
<dbReference type="EMBL" id="JACIUZ010000025">
    <property type="protein sequence ID" value="MBB1062795.1"/>
    <property type="molecule type" value="Genomic_DNA"/>
</dbReference>
<dbReference type="PANTHER" id="PTHR30027">
    <property type="entry name" value="RIBOSOMAL RNA SMALL SUBUNIT METHYLTRANSFERASE E"/>
    <property type="match status" value="1"/>
</dbReference>
<evidence type="ECO:0000256" key="6">
    <source>
        <dbReference type="ARBA" id="ARBA00022552"/>
    </source>
</evidence>
<dbReference type="Gene3D" id="3.40.1280.10">
    <property type="match status" value="1"/>
</dbReference>
<dbReference type="CDD" id="cd18084">
    <property type="entry name" value="RsmE-like"/>
    <property type="match status" value="1"/>
</dbReference>
<evidence type="ECO:0000313" key="15">
    <source>
        <dbReference type="EMBL" id="MBB1062795.1"/>
    </source>
</evidence>
<comment type="similarity">
    <text evidence="2 12">Belongs to the RNA methyltransferase RsmE family.</text>
</comment>
<comment type="function">
    <text evidence="10 12">Specifically methylates the N3 position of the uracil ring of uridine 1498 (m3U1498) in 16S rRNA. Acts on the fully assembled 30S ribosomal subunit.</text>
</comment>
<keyword evidence="9 12" id="KW-0949">S-adenosyl-L-methionine</keyword>
<comment type="subcellular location">
    <subcellularLocation>
        <location evidence="1 12">Cytoplasm</location>
    </subcellularLocation>
</comment>
<evidence type="ECO:0000313" key="18">
    <source>
        <dbReference type="Proteomes" id="UP000544052"/>
    </source>
</evidence>
<evidence type="ECO:0000256" key="4">
    <source>
        <dbReference type="ARBA" id="ARBA00013673"/>
    </source>
</evidence>
<evidence type="ECO:0000256" key="8">
    <source>
        <dbReference type="ARBA" id="ARBA00022679"/>
    </source>
</evidence>
<reference evidence="17 18" key="1">
    <citation type="submission" date="2020-07" db="EMBL/GenBank/DDBJ databases">
        <title>Description of Limosilactobacillus balticus sp. nov., Limosilactobacillus agrestis sp. nov., Limosilactobacillus albertensis sp. nov., Limosilactobacillus rudii sp. nov., Limosilactobacillus fastidiosus sp. nov., five novel Limosilactobacillus species isolated from the vertebrate gastrointestinal tract, and proposal of 6 subspecies of Limosilactobacillus reuteri adapted to the gastrointestinal tract of specific vertebrate hosts.</title>
        <authorList>
            <person name="Li F."/>
            <person name="Cheng C."/>
            <person name="Zheng J."/>
            <person name="Quevedo R.M."/>
            <person name="Li J."/>
            <person name="Roos S."/>
            <person name="Gaenzle M.G."/>
            <person name="Walter J."/>
        </authorList>
    </citation>
    <scope>NUCLEOTIDE SEQUENCE [LARGE SCALE GENOMIC DNA]</scope>
    <source>
        <strain evidence="16 17">WF-MA3-C</strain>
        <strain evidence="15 18">WF-MO7-1</strain>
    </source>
</reference>
<dbReference type="AlphaFoldDB" id="A0A7W3U0K4"/>
<evidence type="ECO:0000256" key="12">
    <source>
        <dbReference type="PIRNR" id="PIRNR015601"/>
    </source>
</evidence>
<keyword evidence="5 12" id="KW-0963">Cytoplasm</keyword>
<dbReference type="InterPro" id="IPR006700">
    <property type="entry name" value="RsmE"/>
</dbReference>
<dbReference type="NCBIfam" id="NF008691">
    <property type="entry name" value="PRK11713.1-4"/>
    <property type="match status" value="1"/>
</dbReference>
<dbReference type="GO" id="GO:0005737">
    <property type="term" value="C:cytoplasm"/>
    <property type="evidence" value="ECO:0007669"/>
    <property type="project" value="UniProtKB-SubCell"/>
</dbReference>
<dbReference type="EC" id="2.1.1.193" evidence="3 12"/>
<evidence type="ECO:0000313" key="17">
    <source>
        <dbReference type="Proteomes" id="UP000518255"/>
    </source>
</evidence>
<dbReference type="PIRSF" id="PIRSF015601">
    <property type="entry name" value="MTase_slr0722"/>
    <property type="match status" value="1"/>
</dbReference>
<evidence type="ECO:0000256" key="9">
    <source>
        <dbReference type="ARBA" id="ARBA00022691"/>
    </source>
</evidence>
<sequence>MQRYFIDQAKVEEIVELPQEVAHHLITVLRATIGTKFELVFADRQAYLAELVSIKPEATASLIKKIGKDSELPVKVILACGLPKTKEKPELIVQKGTELGANKIIFFEAERSISHWNSQKQSRKITRLQKIADAAAEQSHRNAKPQVEYCPSLKELLANYPATTRLVAWEESAKEGESSRLFQSLSKLAKGDSVLAIFGPEGGLSSAEVNIMEENKVMPVGLGPRILRTETAPLYFLATVSFVTELSGNN</sequence>
<evidence type="ECO:0000256" key="11">
    <source>
        <dbReference type="ARBA" id="ARBA00047944"/>
    </source>
</evidence>
<keyword evidence="7 12" id="KW-0489">Methyltransferase</keyword>
<dbReference type="NCBIfam" id="TIGR00046">
    <property type="entry name" value="RsmE family RNA methyltransferase"/>
    <property type="match status" value="1"/>
</dbReference>
<proteinExistence type="inferred from homology"/>
<evidence type="ECO:0000256" key="3">
    <source>
        <dbReference type="ARBA" id="ARBA00012328"/>
    </source>
</evidence>
<keyword evidence="18" id="KW-1185">Reference proteome</keyword>
<name>A0A7W3U0K4_9LACO</name>
<comment type="catalytic activity">
    <reaction evidence="11 12">
        <text>uridine(1498) in 16S rRNA + S-adenosyl-L-methionine = N(3)-methyluridine(1498) in 16S rRNA + S-adenosyl-L-homocysteine + H(+)</text>
        <dbReference type="Rhea" id="RHEA:42920"/>
        <dbReference type="Rhea" id="RHEA-COMP:10283"/>
        <dbReference type="Rhea" id="RHEA-COMP:10284"/>
        <dbReference type="ChEBI" id="CHEBI:15378"/>
        <dbReference type="ChEBI" id="CHEBI:57856"/>
        <dbReference type="ChEBI" id="CHEBI:59789"/>
        <dbReference type="ChEBI" id="CHEBI:65315"/>
        <dbReference type="ChEBI" id="CHEBI:74502"/>
        <dbReference type="EC" id="2.1.1.193"/>
    </reaction>
</comment>
<dbReference type="Proteomes" id="UP000518255">
    <property type="component" value="Unassembled WGS sequence"/>
</dbReference>
<evidence type="ECO:0000256" key="10">
    <source>
        <dbReference type="ARBA" id="ARBA00025699"/>
    </source>
</evidence>
<dbReference type="PANTHER" id="PTHR30027:SF3">
    <property type="entry name" value="16S RRNA (URACIL(1498)-N(3))-METHYLTRANSFERASE"/>
    <property type="match status" value="1"/>
</dbReference>
<dbReference type="InterPro" id="IPR046886">
    <property type="entry name" value="RsmE_MTase_dom"/>
</dbReference>
<evidence type="ECO:0000256" key="2">
    <source>
        <dbReference type="ARBA" id="ARBA00005528"/>
    </source>
</evidence>
<evidence type="ECO:0000256" key="7">
    <source>
        <dbReference type="ARBA" id="ARBA00022603"/>
    </source>
</evidence>
<dbReference type="InterPro" id="IPR046887">
    <property type="entry name" value="RsmE_PUA-like"/>
</dbReference>
<dbReference type="GO" id="GO:0070042">
    <property type="term" value="F:rRNA (uridine-N3-)-methyltransferase activity"/>
    <property type="evidence" value="ECO:0007669"/>
    <property type="project" value="TreeGrafter"/>
</dbReference>
<evidence type="ECO:0000259" key="13">
    <source>
        <dbReference type="Pfam" id="PF04452"/>
    </source>
</evidence>
<evidence type="ECO:0000259" key="14">
    <source>
        <dbReference type="Pfam" id="PF20260"/>
    </source>
</evidence>
<evidence type="ECO:0000256" key="5">
    <source>
        <dbReference type="ARBA" id="ARBA00022490"/>
    </source>
</evidence>
<keyword evidence="6 12" id="KW-0698">rRNA processing</keyword>
<evidence type="ECO:0000313" key="16">
    <source>
        <dbReference type="EMBL" id="MBB1086470.1"/>
    </source>
</evidence>
<accession>A0A7W3U0K4</accession>
<dbReference type="GO" id="GO:0070475">
    <property type="term" value="P:rRNA base methylation"/>
    <property type="evidence" value="ECO:0007669"/>
    <property type="project" value="TreeGrafter"/>
</dbReference>
<keyword evidence="8 12" id="KW-0808">Transferase</keyword>
<comment type="caution">
    <text evidence="16">The sequence shown here is derived from an EMBL/GenBank/DDBJ whole genome shotgun (WGS) entry which is preliminary data.</text>
</comment>
<dbReference type="InterPro" id="IPR015947">
    <property type="entry name" value="PUA-like_sf"/>
</dbReference>
<dbReference type="InterPro" id="IPR029028">
    <property type="entry name" value="Alpha/beta_knot_MTases"/>
</dbReference>
<dbReference type="InterPro" id="IPR029026">
    <property type="entry name" value="tRNA_m1G_MTases_N"/>
</dbReference>
<organism evidence="16 17">
    <name type="scientific">Limosilactobacillus fastidiosus</name>
    <dbReference type="NCBI Taxonomy" id="2759855"/>
    <lineage>
        <taxon>Bacteria</taxon>
        <taxon>Bacillati</taxon>
        <taxon>Bacillota</taxon>
        <taxon>Bacilli</taxon>
        <taxon>Lactobacillales</taxon>
        <taxon>Lactobacillaceae</taxon>
        <taxon>Limosilactobacillus</taxon>
    </lineage>
</organism>
<dbReference type="EMBL" id="JACIUY010000062">
    <property type="protein sequence ID" value="MBB1086470.1"/>
    <property type="molecule type" value="Genomic_DNA"/>
</dbReference>
<dbReference type="Pfam" id="PF04452">
    <property type="entry name" value="Methyltrans_RNA"/>
    <property type="match status" value="1"/>
</dbReference>
<gene>
    <name evidence="16" type="ORF">H5R63_06750</name>
    <name evidence="15" type="ORF">H5R64_03110</name>
</gene>
<feature type="domain" description="Ribosomal RNA small subunit methyltransferase E methyltransferase" evidence="13">
    <location>
        <begin position="71"/>
        <end position="240"/>
    </location>
</feature>
<evidence type="ECO:0000256" key="1">
    <source>
        <dbReference type="ARBA" id="ARBA00004496"/>
    </source>
</evidence>
<dbReference type="RefSeq" id="WP_182581342.1">
    <property type="nucleotide sequence ID" value="NZ_JACIUY010000062.1"/>
</dbReference>